<feature type="non-terminal residue" evidence="3">
    <location>
        <position position="208"/>
    </location>
</feature>
<dbReference type="KEGG" id="tnl:113506373"/>
<reference evidence="3" key="1">
    <citation type="submission" date="2025-08" db="UniProtKB">
        <authorList>
            <consortium name="RefSeq"/>
        </authorList>
    </citation>
    <scope>IDENTIFICATION</scope>
</reference>
<dbReference type="InParanoid" id="A0A7E5WXX2"/>
<evidence type="ECO:0000313" key="3">
    <source>
        <dbReference type="RefSeq" id="XP_026745021.1"/>
    </source>
</evidence>
<dbReference type="Proteomes" id="UP000322000">
    <property type="component" value="Chromosome 13"/>
</dbReference>
<feature type="region of interest" description="Disordered" evidence="1">
    <location>
        <begin position="24"/>
        <end position="75"/>
    </location>
</feature>
<dbReference type="RefSeq" id="XP_026745021.1">
    <property type="nucleotide sequence ID" value="XM_026889220.1"/>
</dbReference>
<feature type="region of interest" description="Disordered" evidence="1">
    <location>
        <begin position="147"/>
        <end position="208"/>
    </location>
</feature>
<gene>
    <name evidence="3" type="primary">LOC113506373</name>
</gene>
<sequence length="208" mass="23493">MNTTATFSSETSWSRRCSTETVFSIQGKETDIARDTSDTDPVGVSDASDVEYEPVTEPEDEGPVDDADTTENSDNDIIATQVIEVSVGDDGELQFADSERTSSYESDSEMDLYDYWNCAQCRAKNNNPLYRYCHKCFKVRKNFFPPRPKRKRNRDAKTDEIPRTLSQDSGVDSHLSQEPGDPAPAAPSRTYRKRRAPDPARSHKRPRP</sequence>
<feature type="compositionally biased region" description="Polar residues" evidence="1">
    <location>
        <begin position="164"/>
        <end position="176"/>
    </location>
</feature>
<dbReference type="Gene3D" id="2.30.30.380">
    <property type="entry name" value="Zn-finger domain of Sec23/24"/>
    <property type="match status" value="1"/>
</dbReference>
<feature type="compositionally biased region" description="Acidic residues" evidence="1">
    <location>
        <begin position="48"/>
        <end position="74"/>
    </location>
</feature>
<proteinExistence type="predicted"/>
<dbReference type="GeneID" id="113506373"/>
<organism evidence="2 3">
    <name type="scientific">Trichoplusia ni</name>
    <name type="common">Cabbage looper</name>
    <dbReference type="NCBI Taxonomy" id="7111"/>
    <lineage>
        <taxon>Eukaryota</taxon>
        <taxon>Metazoa</taxon>
        <taxon>Ecdysozoa</taxon>
        <taxon>Arthropoda</taxon>
        <taxon>Hexapoda</taxon>
        <taxon>Insecta</taxon>
        <taxon>Pterygota</taxon>
        <taxon>Neoptera</taxon>
        <taxon>Endopterygota</taxon>
        <taxon>Lepidoptera</taxon>
        <taxon>Glossata</taxon>
        <taxon>Ditrysia</taxon>
        <taxon>Noctuoidea</taxon>
        <taxon>Noctuidae</taxon>
        <taxon>Plusiinae</taxon>
        <taxon>Trichoplusia</taxon>
    </lineage>
</organism>
<dbReference type="AlphaFoldDB" id="A0A7E5WXX2"/>
<dbReference type="OrthoDB" id="24526at2759"/>
<keyword evidence="2" id="KW-1185">Reference proteome</keyword>
<dbReference type="InterPro" id="IPR036443">
    <property type="entry name" value="Znf_RanBP2_sf"/>
</dbReference>
<accession>A0A7E5WXX2</accession>
<name>A0A7E5WXX2_TRINI</name>
<dbReference type="SUPFAM" id="SSF90209">
    <property type="entry name" value="Ran binding protein zinc finger-like"/>
    <property type="match status" value="1"/>
</dbReference>
<evidence type="ECO:0000313" key="2">
    <source>
        <dbReference type="Proteomes" id="UP000322000"/>
    </source>
</evidence>
<protein>
    <submittedName>
        <fullName evidence="3">E3 ubiquitin-protein ligase Mdm2-like</fullName>
    </submittedName>
</protein>
<evidence type="ECO:0000256" key="1">
    <source>
        <dbReference type="SAM" id="MobiDB-lite"/>
    </source>
</evidence>
<feature type="compositionally biased region" description="Basic and acidic residues" evidence="1">
    <location>
        <begin position="28"/>
        <end position="37"/>
    </location>
</feature>